<protein>
    <recommendedName>
        <fullName evidence="1">Tail specific protease domain-containing protein</fullName>
    </recommendedName>
</protein>
<dbReference type="InterPro" id="IPR005151">
    <property type="entry name" value="Tail-specific_protease"/>
</dbReference>
<dbReference type="Gene3D" id="3.90.226.10">
    <property type="entry name" value="2-enoyl-CoA Hydratase, Chain A, domain 1"/>
    <property type="match status" value="1"/>
</dbReference>
<feature type="domain" description="Tail specific protease" evidence="1">
    <location>
        <begin position="317"/>
        <end position="478"/>
    </location>
</feature>
<dbReference type="SUPFAM" id="SSF52096">
    <property type="entry name" value="ClpP/crotonase"/>
    <property type="match status" value="1"/>
</dbReference>
<accession>A0AAP2CM42</accession>
<evidence type="ECO:0000313" key="3">
    <source>
        <dbReference type="Proteomes" id="UP001319104"/>
    </source>
</evidence>
<dbReference type="Proteomes" id="UP001319104">
    <property type="component" value="Unassembled WGS sequence"/>
</dbReference>
<dbReference type="PANTHER" id="PTHR32060:SF30">
    <property type="entry name" value="CARBOXY-TERMINAL PROCESSING PROTEASE CTPA"/>
    <property type="match status" value="1"/>
</dbReference>
<keyword evidence="3" id="KW-1185">Reference proteome</keyword>
<dbReference type="AlphaFoldDB" id="A0AAP2CM42"/>
<dbReference type="GO" id="GO:0008236">
    <property type="term" value="F:serine-type peptidase activity"/>
    <property type="evidence" value="ECO:0007669"/>
    <property type="project" value="InterPro"/>
</dbReference>
<proteinExistence type="predicted"/>
<dbReference type="InterPro" id="IPR029045">
    <property type="entry name" value="ClpP/crotonase-like_dom_sf"/>
</dbReference>
<name>A0AAP2CM42_9BACT</name>
<reference evidence="2 3" key="1">
    <citation type="submission" date="2021-05" db="EMBL/GenBank/DDBJ databases">
        <authorList>
            <person name="Zhang Z.D."/>
            <person name="Osman G."/>
        </authorList>
    </citation>
    <scope>NUCLEOTIDE SEQUENCE [LARGE SCALE GENOMIC DNA]</scope>
    <source>
        <strain evidence="2 3">KCTC 32217</strain>
    </source>
</reference>
<dbReference type="Pfam" id="PF03572">
    <property type="entry name" value="Peptidase_S41"/>
    <property type="match status" value="1"/>
</dbReference>
<evidence type="ECO:0000259" key="1">
    <source>
        <dbReference type="Pfam" id="PF03572"/>
    </source>
</evidence>
<gene>
    <name evidence="2" type="ORF">KI659_17430</name>
</gene>
<dbReference type="PANTHER" id="PTHR32060">
    <property type="entry name" value="TAIL-SPECIFIC PROTEASE"/>
    <property type="match status" value="1"/>
</dbReference>
<organism evidence="2 3">
    <name type="scientific">Litoribacter ruber</name>
    <dbReference type="NCBI Taxonomy" id="702568"/>
    <lineage>
        <taxon>Bacteria</taxon>
        <taxon>Pseudomonadati</taxon>
        <taxon>Bacteroidota</taxon>
        <taxon>Cytophagia</taxon>
        <taxon>Cytophagales</taxon>
        <taxon>Cyclobacteriaceae</taxon>
        <taxon>Litoribacter</taxon>
    </lineage>
</organism>
<dbReference type="GO" id="GO:0004175">
    <property type="term" value="F:endopeptidase activity"/>
    <property type="evidence" value="ECO:0007669"/>
    <property type="project" value="TreeGrafter"/>
</dbReference>
<evidence type="ECO:0000313" key="2">
    <source>
        <dbReference type="EMBL" id="MBS9525806.1"/>
    </source>
</evidence>
<sequence>MKNFMSKYKNILKLQDPKFLVAKTFREQFEKVQALHEEFEFKYKLPLVILFALTSLLNPLASQTTSTFNLGLNNQLSISEMEEDLQVFIDIRKNVNSGLYIYRTEEEVDSLYRWAFEQIKRPLKTSEFFKIISNLTDFEGSVHNYTEPGTDDLNELKKQKTYFPYHLTYLEGKIIFDGLTEKIPPGSQILNINGKEDLELMQSFQKYFPVDGFNTSYKLSASVNNAFAWRYVIEYGATDKFEVKFLAPGKIEPQTEFLQAVTFEEREKNLSNKYSAPISDLLDYEKQPPYSYEQIDAKTGLLNLRFFGFATGKDDPQFDLYTQFLDSVFTVLDEKLIPNLVIDVRNNPGGSDPTFEQPVRYLSDSSFQENLEAHIIFNPQDFPYDDFFWGVSTDARIDSATKVMGLEFLDDYFEDFNEGRSYQNPKYNPIYQPKSPAYHGQVYMLINENTASAASHFASLMKGYARNLTTVGVETVGGYYEHNGHIGLVYELPNSKIKSKFSVVYVVHDAPQRADQPYGRGVIPDYELWPTIEDFLKHKDSQKEFVLKLISNS</sequence>
<dbReference type="EMBL" id="JAHCMY010000020">
    <property type="protein sequence ID" value="MBS9525806.1"/>
    <property type="molecule type" value="Genomic_DNA"/>
</dbReference>
<dbReference type="RefSeq" id="WP_213946667.1">
    <property type="nucleotide sequence ID" value="NZ_JAHCMY010000020.1"/>
</dbReference>
<dbReference type="GO" id="GO:0030288">
    <property type="term" value="C:outer membrane-bounded periplasmic space"/>
    <property type="evidence" value="ECO:0007669"/>
    <property type="project" value="TreeGrafter"/>
</dbReference>
<comment type="caution">
    <text evidence="2">The sequence shown here is derived from an EMBL/GenBank/DDBJ whole genome shotgun (WGS) entry which is preliminary data.</text>
</comment>
<dbReference type="GO" id="GO:0006508">
    <property type="term" value="P:proteolysis"/>
    <property type="evidence" value="ECO:0007669"/>
    <property type="project" value="InterPro"/>
</dbReference>
<dbReference type="GO" id="GO:0007165">
    <property type="term" value="P:signal transduction"/>
    <property type="evidence" value="ECO:0007669"/>
    <property type="project" value="TreeGrafter"/>
</dbReference>